<gene>
    <name evidence="2" type="ORF">CVIRNUC_006257</name>
</gene>
<accession>A0AAV1I7Q2</accession>
<dbReference type="AlphaFoldDB" id="A0AAV1I7Q2"/>
<sequence>MRSSVPGGPYPGNLPESSSELLRLMADGDAPASAEAKVPGSSPFRLLEEARDGIGSLPLHEAAERYPLEAWMVWSSSHPVEYTQWSTPSGDSQEFQQRLKNFQRNAEIVRKHNAKHSKEPDKFLGLINGADKGPWNEMKPGVPSGPYRGGIAEPYSKYKHMME</sequence>
<proteinExistence type="predicted"/>
<reference evidence="2 3" key="1">
    <citation type="submission" date="2023-10" db="EMBL/GenBank/DDBJ databases">
        <authorList>
            <person name="Maclean D."/>
            <person name="Macfadyen A."/>
        </authorList>
    </citation>
    <scope>NUCLEOTIDE SEQUENCE [LARGE SCALE GENOMIC DNA]</scope>
</reference>
<name>A0AAV1I7Q2_9CHLO</name>
<evidence type="ECO:0000313" key="3">
    <source>
        <dbReference type="Proteomes" id="UP001314263"/>
    </source>
</evidence>
<keyword evidence="3" id="KW-1185">Reference proteome</keyword>
<protein>
    <submittedName>
        <fullName evidence="2">Uncharacterized protein</fullName>
    </submittedName>
</protein>
<dbReference type="Proteomes" id="UP001314263">
    <property type="component" value="Unassembled WGS sequence"/>
</dbReference>
<evidence type="ECO:0000256" key="1">
    <source>
        <dbReference type="SAM" id="MobiDB-lite"/>
    </source>
</evidence>
<evidence type="ECO:0000313" key="2">
    <source>
        <dbReference type="EMBL" id="CAK0783062.1"/>
    </source>
</evidence>
<feature type="region of interest" description="Disordered" evidence="1">
    <location>
        <begin position="1"/>
        <end position="20"/>
    </location>
</feature>
<organism evidence="2 3">
    <name type="scientific">Coccomyxa viridis</name>
    <dbReference type="NCBI Taxonomy" id="1274662"/>
    <lineage>
        <taxon>Eukaryota</taxon>
        <taxon>Viridiplantae</taxon>
        <taxon>Chlorophyta</taxon>
        <taxon>core chlorophytes</taxon>
        <taxon>Trebouxiophyceae</taxon>
        <taxon>Trebouxiophyceae incertae sedis</taxon>
        <taxon>Coccomyxaceae</taxon>
        <taxon>Coccomyxa</taxon>
    </lineage>
</organism>
<dbReference type="EMBL" id="CAUYUE010000008">
    <property type="protein sequence ID" value="CAK0783062.1"/>
    <property type="molecule type" value="Genomic_DNA"/>
</dbReference>
<comment type="caution">
    <text evidence="2">The sequence shown here is derived from an EMBL/GenBank/DDBJ whole genome shotgun (WGS) entry which is preliminary data.</text>
</comment>